<gene>
    <name evidence="1" type="ORF">NTJ_01488</name>
</gene>
<dbReference type="Proteomes" id="UP001307889">
    <property type="component" value="Chromosome 1"/>
</dbReference>
<evidence type="ECO:0000313" key="2">
    <source>
        <dbReference type="Proteomes" id="UP001307889"/>
    </source>
</evidence>
<name>A0ABN7ABS7_9HEMI</name>
<sequence length="98" mass="11651">MVEFPANASRRLLWILRHLYWNEERPETLRGAWMLRWGIGGPGWRRAVELIDAFVSWLHPSSSLRHPTSWHRLYFSPVLLHLREPSIFLRFAPSAIAY</sequence>
<accession>A0ABN7ABS7</accession>
<evidence type="ECO:0000313" key="1">
    <source>
        <dbReference type="EMBL" id="BES88682.1"/>
    </source>
</evidence>
<dbReference type="EMBL" id="AP028909">
    <property type="protein sequence ID" value="BES88682.1"/>
    <property type="molecule type" value="Genomic_DNA"/>
</dbReference>
<keyword evidence="2" id="KW-1185">Reference proteome</keyword>
<organism evidence="1 2">
    <name type="scientific">Nesidiocoris tenuis</name>
    <dbReference type="NCBI Taxonomy" id="355587"/>
    <lineage>
        <taxon>Eukaryota</taxon>
        <taxon>Metazoa</taxon>
        <taxon>Ecdysozoa</taxon>
        <taxon>Arthropoda</taxon>
        <taxon>Hexapoda</taxon>
        <taxon>Insecta</taxon>
        <taxon>Pterygota</taxon>
        <taxon>Neoptera</taxon>
        <taxon>Paraneoptera</taxon>
        <taxon>Hemiptera</taxon>
        <taxon>Heteroptera</taxon>
        <taxon>Panheteroptera</taxon>
        <taxon>Cimicomorpha</taxon>
        <taxon>Miridae</taxon>
        <taxon>Dicyphina</taxon>
        <taxon>Nesidiocoris</taxon>
    </lineage>
</organism>
<protein>
    <submittedName>
        <fullName evidence="1">Uncharacterized protein</fullName>
    </submittedName>
</protein>
<reference evidence="1 2" key="1">
    <citation type="submission" date="2023-09" db="EMBL/GenBank/DDBJ databases">
        <title>Nesidiocoris tenuis whole genome shotgun sequence.</title>
        <authorList>
            <person name="Shibata T."/>
            <person name="Shimoda M."/>
            <person name="Kobayashi T."/>
            <person name="Uehara T."/>
        </authorList>
    </citation>
    <scope>NUCLEOTIDE SEQUENCE [LARGE SCALE GENOMIC DNA]</scope>
    <source>
        <strain evidence="1 2">Japan</strain>
    </source>
</reference>
<proteinExistence type="predicted"/>